<feature type="region of interest" description="Disordered" evidence="1">
    <location>
        <begin position="86"/>
        <end position="125"/>
    </location>
</feature>
<reference evidence="2 3" key="1">
    <citation type="submission" date="2024-02" db="EMBL/GenBank/DDBJ databases">
        <authorList>
            <person name="Chen Y."/>
            <person name="Shah S."/>
            <person name="Dougan E. K."/>
            <person name="Thang M."/>
            <person name="Chan C."/>
        </authorList>
    </citation>
    <scope>NUCLEOTIDE SEQUENCE [LARGE SCALE GENOMIC DNA]</scope>
</reference>
<protein>
    <submittedName>
        <fullName evidence="2">Uncharacterized protein</fullName>
    </submittedName>
</protein>
<sequence>MRFRLFYVVSTVQLRRFVQCQYGTGLFDSGDRSGRDDACSELSVVVAQNRCAWAADARMMSLCAPICAVQAVQKLPEKVNVAMESLDLKPEQQASTTESESELDSISSEEPSKGSSSRAFEGWSGPLPVERTFIQFSTHAEGARRRCRSVF</sequence>
<name>A0ABP0RYS2_9DINO</name>
<keyword evidence="3" id="KW-1185">Reference proteome</keyword>
<evidence type="ECO:0000313" key="3">
    <source>
        <dbReference type="Proteomes" id="UP001642464"/>
    </source>
</evidence>
<gene>
    <name evidence="2" type="ORF">SCF082_LOCUS49120</name>
</gene>
<evidence type="ECO:0000256" key="1">
    <source>
        <dbReference type="SAM" id="MobiDB-lite"/>
    </source>
</evidence>
<dbReference type="EMBL" id="CAXAMM010042529">
    <property type="protein sequence ID" value="CAK9105379.1"/>
    <property type="molecule type" value="Genomic_DNA"/>
</dbReference>
<accession>A0ABP0RYS2</accession>
<proteinExistence type="predicted"/>
<evidence type="ECO:0000313" key="2">
    <source>
        <dbReference type="EMBL" id="CAK9105379.1"/>
    </source>
</evidence>
<feature type="compositionally biased region" description="Low complexity" evidence="1">
    <location>
        <begin position="104"/>
        <end position="117"/>
    </location>
</feature>
<comment type="caution">
    <text evidence="2">The sequence shown here is derived from an EMBL/GenBank/DDBJ whole genome shotgun (WGS) entry which is preliminary data.</text>
</comment>
<dbReference type="Proteomes" id="UP001642464">
    <property type="component" value="Unassembled WGS sequence"/>
</dbReference>
<organism evidence="2 3">
    <name type="scientific">Durusdinium trenchii</name>
    <dbReference type="NCBI Taxonomy" id="1381693"/>
    <lineage>
        <taxon>Eukaryota</taxon>
        <taxon>Sar</taxon>
        <taxon>Alveolata</taxon>
        <taxon>Dinophyceae</taxon>
        <taxon>Suessiales</taxon>
        <taxon>Symbiodiniaceae</taxon>
        <taxon>Durusdinium</taxon>
    </lineage>
</organism>